<sequence>MEAFAAAVGARCLWLETSNLDDPAIQFYRRLGFRWCGLDVSL</sequence>
<name>A0A953I5Z0_SYMTR</name>
<organism evidence="2 3">
    <name type="scientific">Symbiobacterium thermophilum</name>
    <dbReference type="NCBI Taxonomy" id="2734"/>
    <lineage>
        <taxon>Bacteria</taxon>
        <taxon>Bacillati</taxon>
        <taxon>Bacillota</taxon>
        <taxon>Clostridia</taxon>
        <taxon>Eubacteriales</taxon>
        <taxon>Symbiobacteriaceae</taxon>
        <taxon>Symbiobacterium</taxon>
    </lineage>
</organism>
<dbReference type="SUPFAM" id="SSF55729">
    <property type="entry name" value="Acyl-CoA N-acyltransferases (Nat)"/>
    <property type="match status" value="1"/>
</dbReference>
<comment type="caution">
    <text evidence="2">The sequence shown here is derived from an EMBL/GenBank/DDBJ whole genome shotgun (WGS) entry which is preliminary data.</text>
</comment>
<protein>
    <submittedName>
        <fullName evidence="2">N-acetyltransferase</fullName>
    </submittedName>
</protein>
<dbReference type="InterPro" id="IPR000182">
    <property type="entry name" value="GNAT_dom"/>
</dbReference>
<dbReference type="GO" id="GO:0016747">
    <property type="term" value="F:acyltransferase activity, transferring groups other than amino-acyl groups"/>
    <property type="evidence" value="ECO:0007669"/>
    <property type="project" value="InterPro"/>
</dbReference>
<reference evidence="2" key="1">
    <citation type="submission" date="2017-11" db="EMBL/GenBank/DDBJ databases">
        <title>Three new genomes from thermophilic consortium.</title>
        <authorList>
            <person name="Quaggio R."/>
            <person name="Amgarten D."/>
            <person name="Setubal J.C."/>
        </authorList>
    </citation>
    <scope>NUCLEOTIDE SEQUENCE</scope>
    <source>
        <strain evidence="2">ZCTH01-B2</strain>
    </source>
</reference>
<dbReference type="EMBL" id="PIUK01000012">
    <property type="protein sequence ID" value="MBY6275068.1"/>
    <property type="molecule type" value="Genomic_DNA"/>
</dbReference>
<accession>A0A953I5Z0</accession>
<proteinExistence type="predicted"/>
<evidence type="ECO:0000313" key="2">
    <source>
        <dbReference type="EMBL" id="MBY6275068.1"/>
    </source>
</evidence>
<evidence type="ECO:0000313" key="3">
    <source>
        <dbReference type="Proteomes" id="UP000732377"/>
    </source>
</evidence>
<dbReference type="Gene3D" id="3.40.630.30">
    <property type="match status" value="1"/>
</dbReference>
<gene>
    <name evidence="2" type="ORF">CWE10_02470</name>
</gene>
<dbReference type="AlphaFoldDB" id="A0A953I5Z0"/>
<evidence type="ECO:0000259" key="1">
    <source>
        <dbReference type="Pfam" id="PF00583"/>
    </source>
</evidence>
<dbReference type="Pfam" id="PF00583">
    <property type="entry name" value="Acetyltransf_1"/>
    <property type="match status" value="1"/>
</dbReference>
<feature type="domain" description="N-acetyltransferase" evidence="1">
    <location>
        <begin position="2"/>
        <end position="33"/>
    </location>
</feature>
<dbReference type="InterPro" id="IPR016181">
    <property type="entry name" value="Acyl_CoA_acyltransferase"/>
</dbReference>
<dbReference type="Proteomes" id="UP000732377">
    <property type="component" value="Unassembled WGS sequence"/>
</dbReference>